<sequence>MTLKPRFHQNYLFGNFQSQELLYQELKGSFSQWLSVFPPGSKYRED</sequence>
<reference evidence="1" key="1">
    <citation type="submission" date="2014-11" db="EMBL/GenBank/DDBJ databases">
        <authorList>
            <person name="Amaro Gonzalez C."/>
        </authorList>
    </citation>
    <scope>NUCLEOTIDE SEQUENCE</scope>
</reference>
<proteinExistence type="predicted"/>
<name>A0A0E9TYQ4_ANGAN</name>
<dbReference type="EMBL" id="GBXM01049970">
    <property type="protein sequence ID" value="JAH58607.1"/>
    <property type="molecule type" value="Transcribed_RNA"/>
</dbReference>
<organism evidence="1">
    <name type="scientific">Anguilla anguilla</name>
    <name type="common">European freshwater eel</name>
    <name type="synonym">Muraena anguilla</name>
    <dbReference type="NCBI Taxonomy" id="7936"/>
    <lineage>
        <taxon>Eukaryota</taxon>
        <taxon>Metazoa</taxon>
        <taxon>Chordata</taxon>
        <taxon>Craniata</taxon>
        <taxon>Vertebrata</taxon>
        <taxon>Euteleostomi</taxon>
        <taxon>Actinopterygii</taxon>
        <taxon>Neopterygii</taxon>
        <taxon>Teleostei</taxon>
        <taxon>Anguilliformes</taxon>
        <taxon>Anguillidae</taxon>
        <taxon>Anguilla</taxon>
    </lineage>
</organism>
<evidence type="ECO:0000313" key="1">
    <source>
        <dbReference type="EMBL" id="JAH58607.1"/>
    </source>
</evidence>
<protein>
    <submittedName>
        <fullName evidence="1">Uncharacterized protein</fullName>
    </submittedName>
</protein>
<reference evidence="1" key="2">
    <citation type="journal article" date="2015" name="Fish Shellfish Immunol.">
        <title>Early steps in the European eel (Anguilla anguilla)-Vibrio vulnificus interaction in the gills: Role of the RtxA13 toxin.</title>
        <authorList>
            <person name="Callol A."/>
            <person name="Pajuelo D."/>
            <person name="Ebbesson L."/>
            <person name="Teles M."/>
            <person name="MacKenzie S."/>
            <person name="Amaro C."/>
        </authorList>
    </citation>
    <scope>NUCLEOTIDE SEQUENCE</scope>
</reference>
<accession>A0A0E9TYQ4</accession>
<dbReference type="AlphaFoldDB" id="A0A0E9TYQ4"/>